<keyword evidence="1" id="KW-1133">Transmembrane helix</keyword>
<dbReference type="Proteomes" id="UP000621447">
    <property type="component" value="Unassembled WGS sequence"/>
</dbReference>
<dbReference type="RefSeq" id="WP_174195274.1">
    <property type="nucleotide sequence ID" value="NZ_JABULH010000017.1"/>
</dbReference>
<dbReference type="EMBL" id="JABULH010000017">
    <property type="protein sequence ID" value="NTS66793.1"/>
    <property type="molecule type" value="Genomic_DNA"/>
</dbReference>
<comment type="caution">
    <text evidence="2">The sequence shown here is derived from an EMBL/GenBank/DDBJ whole genome shotgun (WGS) entry which is preliminary data.</text>
</comment>
<dbReference type="Gene3D" id="1.25.40.10">
    <property type="entry name" value="Tetratricopeptide repeat domain"/>
    <property type="match status" value="1"/>
</dbReference>
<keyword evidence="1" id="KW-0472">Membrane</keyword>
<proteinExistence type="predicted"/>
<dbReference type="InterPro" id="IPR011990">
    <property type="entry name" value="TPR-like_helical_dom_sf"/>
</dbReference>
<evidence type="ECO:0000313" key="3">
    <source>
        <dbReference type="Proteomes" id="UP000621447"/>
    </source>
</evidence>
<reference evidence="2 3" key="1">
    <citation type="submission" date="2020-06" db="EMBL/GenBank/DDBJ databases">
        <title>Sphingomonas hominis sp. nov., a member of the Sphingomonas, isolated from the hair of a 22-year-old girl.</title>
        <authorList>
            <person name="Zhang D.-F."/>
            <person name="Cui X.-W."/>
        </authorList>
    </citation>
    <scope>NUCLEOTIDE SEQUENCE [LARGE SCALE GENOMIC DNA]</scope>
    <source>
        <strain evidence="2 3">HHU CXW</strain>
    </source>
</reference>
<feature type="transmembrane region" description="Helical" evidence="1">
    <location>
        <begin position="34"/>
        <end position="52"/>
    </location>
</feature>
<name>A0ABX2JSK8_9SPHN</name>
<keyword evidence="1" id="KW-0812">Transmembrane</keyword>
<evidence type="ECO:0000313" key="2">
    <source>
        <dbReference type="EMBL" id="NTS66793.1"/>
    </source>
</evidence>
<protein>
    <recommendedName>
        <fullName evidence="4">Tetratricopeptide repeat protein</fullName>
    </recommendedName>
</protein>
<evidence type="ECO:0000256" key="1">
    <source>
        <dbReference type="SAM" id="Phobius"/>
    </source>
</evidence>
<keyword evidence="3" id="KW-1185">Reference proteome</keyword>
<evidence type="ECO:0008006" key="4">
    <source>
        <dbReference type="Google" id="ProtNLM"/>
    </source>
</evidence>
<sequence length="431" mass="46570">MPILGQMIVSHRFSAVAWHRSGFLPKLGSRLRPALIVVLGLLVGWLVVAVTVDRVFAVRSASLALLFNPGSADANVRVAEELARDGLNAAATASIAAHATRALERQPLSPGAARSLGYVVAARGREAQGEALARYAETMSRRDLGTQVWLIETEVQRGNINRALIHYDRAMRTSVQGRELLFPILTAAADDPAIWQPLSRFLEQRPQWWRAFVDQFVPASSSPAALYAIARRSGVVTPGRGDLALAQAIEKRLVDLKAYGAAVDLYNRAHGLPADNAGLLRNGDFERPGGWDPFDWNLFDEPDFSAVRQPSPSPAGGNALFLTTANGRGGDLATQLIMLRPGNYAMTATMGNVGGDPLAYPHFIVRCAADSRELLNARFPTAPEAGRSWRGLFTVPIGCPAQRLVVNAISSLDPSVTVPWVDKIAIHPEGR</sequence>
<gene>
    <name evidence="2" type="ORF">HRV97_16760</name>
</gene>
<accession>A0ABX2JSK8</accession>
<organism evidence="2 3">
    <name type="scientific">Sphingomonas hominis</name>
    <dbReference type="NCBI Taxonomy" id="2741495"/>
    <lineage>
        <taxon>Bacteria</taxon>
        <taxon>Pseudomonadati</taxon>
        <taxon>Pseudomonadota</taxon>
        <taxon>Alphaproteobacteria</taxon>
        <taxon>Sphingomonadales</taxon>
        <taxon>Sphingomonadaceae</taxon>
        <taxon>Sphingomonas</taxon>
    </lineage>
</organism>